<name>A0A561XF62_ACIDE</name>
<dbReference type="NCBIfam" id="NF041373">
    <property type="entry name" value="HGG_STG"/>
    <property type="match status" value="1"/>
</dbReference>
<sequence length="93" mass="10040">MLKAHYATTKEIFAAWRACGYSRPPPQRPDFPDELRGLTCGAKTRTGTACKQTALLKGGRCKLHGGCSTGPKSFEGKKTSSQNGMIPKAKRTP</sequence>
<comment type="caution">
    <text evidence="2">The sequence shown here is derived from an EMBL/GenBank/DDBJ whole genome shotgun (WGS) entry which is preliminary data.</text>
</comment>
<dbReference type="AlphaFoldDB" id="A0A561XF62"/>
<feature type="region of interest" description="Disordered" evidence="1">
    <location>
        <begin position="65"/>
        <end position="93"/>
    </location>
</feature>
<evidence type="ECO:0000313" key="3">
    <source>
        <dbReference type="Proteomes" id="UP000321485"/>
    </source>
</evidence>
<dbReference type="EMBL" id="VJWE01000016">
    <property type="protein sequence ID" value="TWG34751.1"/>
    <property type="molecule type" value="Genomic_DNA"/>
</dbReference>
<protein>
    <submittedName>
        <fullName evidence="2">Uncharacterized protein</fullName>
    </submittedName>
</protein>
<evidence type="ECO:0000256" key="1">
    <source>
        <dbReference type="SAM" id="MobiDB-lite"/>
    </source>
</evidence>
<gene>
    <name evidence="2" type="ORF">ATF69_3758</name>
</gene>
<accession>A0A561XF62</accession>
<dbReference type="Proteomes" id="UP000321485">
    <property type="component" value="Unassembled WGS sequence"/>
</dbReference>
<dbReference type="InterPro" id="IPR047675">
    <property type="entry name" value="Putative_zinc-bd"/>
</dbReference>
<evidence type="ECO:0000313" key="2">
    <source>
        <dbReference type="EMBL" id="TWG34751.1"/>
    </source>
</evidence>
<organism evidence="2 3">
    <name type="scientific">Acidovorax delafieldii</name>
    <name type="common">Pseudomonas delafieldii</name>
    <dbReference type="NCBI Taxonomy" id="47920"/>
    <lineage>
        <taxon>Bacteria</taxon>
        <taxon>Pseudomonadati</taxon>
        <taxon>Pseudomonadota</taxon>
        <taxon>Betaproteobacteria</taxon>
        <taxon>Burkholderiales</taxon>
        <taxon>Comamonadaceae</taxon>
        <taxon>Acidovorax</taxon>
    </lineage>
</organism>
<reference evidence="2 3" key="1">
    <citation type="journal article" date="2015" name="Stand. Genomic Sci.">
        <title>Genomic Encyclopedia of Bacterial and Archaeal Type Strains, Phase III: the genomes of soil and plant-associated and newly described type strains.</title>
        <authorList>
            <person name="Whitman W.B."/>
            <person name="Woyke T."/>
            <person name="Klenk H.P."/>
            <person name="Zhou Y."/>
            <person name="Lilburn T.G."/>
            <person name="Beck B.J."/>
            <person name="De Vos P."/>
            <person name="Vandamme P."/>
            <person name="Eisen J.A."/>
            <person name="Garrity G."/>
            <person name="Hugenholtz P."/>
            <person name="Kyrpides N.C."/>
        </authorList>
    </citation>
    <scope>NUCLEOTIDE SEQUENCE [LARGE SCALE GENOMIC DNA]</scope>
    <source>
        <strain evidence="2 3">DSM 64</strain>
    </source>
</reference>
<proteinExistence type="predicted"/>